<reference evidence="12 13" key="1">
    <citation type="submission" date="2014-04" db="EMBL/GenBank/DDBJ databases">
        <authorList>
            <consortium name="DOE Joint Genome Institute"/>
            <person name="Kuo A."/>
            <person name="Zuccaro A."/>
            <person name="Kohler A."/>
            <person name="Nagy L.G."/>
            <person name="Floudas D."/>
            <person name="Copeland A."/>
            <person name="Barry K.W."/>
            <person name="Cichocki N."/>
            <person name="Veneault-Fourrey C."/>
            <person name="LaButti K."/>
            <person name="Lindquist E.A."/>
            <person name="Lipzen A."/>
            <person name="Lundell T."/>
            <person name="Morin E."/>
            <person name="Murat C."/>
            <person name="Sun H."/>
            <person name="Tunlid A."/>
            <person name="Henrissat B."/>
            <person name="Grigoriev I.V."/>
            <person name="Hibbett D.S."/>
            <person name="Martin F."/>
            <person name="Nordberg H.P."/>
            <person name="Cantor M.N."/>
            <person name="Hua S.X."/>
        </authorList>
    </citation>
    <scope>NUCLEOTIDE SEQUENCE [LARGE SCALE GENOMIC DNA]</scope>
    <source>
        <strain evidence="12 13">MAFF 305830</strain>
    </source>
</reference>
<keyword evidence="3" id="KW-0589">Pheromone response</keyword>
<name>A0A0C2XBK8_SERVB</name>
<feature type="transmembrane region" description="Helical" evidence="11">
    <location>
        <begin position="203"/>
        <end position="226"/>
    </location>
</feature>
<feature type="transmembrane region" description="Helical" evidence="11">
    <location>
        <begin position="110"/>
        <end position="131"/>
    </location>
</feature>
<dbReference type="PANTHER" id="PTHR28097:SF1">
    <property type="entry name" value="PHEROMONE A FACTOR RECEPTOR"/>
    <property type="match status" value="1"/>
</dbReference>
<feature type="compositionally biased region" description="Basic and acidic residues" evidence="10">
    <location>
        <begin position="466"/>
        <end position="475"/>
    </location>
</feature>
<protein>
    <submittedName>
        <fullName evidence="12">Uncharacterized protein</fullName>
    </submittedName>
</protein>
<dbReference type="HOGENOM" id="CLU_027592_1_0_1"/>
<keyword evidence="13" id="KW-1185">Reference proteome</keyword>
<evidence type="ECO:0000256" key="5">
    <source>
        <dbReference type="ARBA" id="ARBA00022989"/>
    </source>
</evidence>
<organism evidence="12 13">
    <name type="scientific">Serendipita vermifera MAFF 305830</name>
    <dbReference type="NCBI Taxonomy" id="933852"/>
    <lineage>
        <taxon>Eukaryota</taxon>
        <taxon>Fungi</taxon>
        <taxon>Dikarya</taxon>
        <taxon>Basidiomycota</taxon>
        <taxon>Agaricomycotina</taxon>
        <taxon>Agaricomycetes</taxon>
        <taxon>Sebacinales</taxon>
        <taxon>Serendipitaceae</taxon>
        <taxon>Serendipita</taxon>
    </lineage>
</organism>
<feature type="transmembrane region" description="Helical" evidence="11">
    <location>
        <begin position="270"/>
        <end position="288"/>
    </location>
</feature>
<dbReference type="PRINTS" id="PR00900">
    <property type="entry name" value="PHEROMONEAR"/>
</dbReference>
<dbReference type="GO" id="GO:0000750">
    <property type="term" value="P:pheromone-dependent signal transduction involved in conjugation with cellular fusion"/>
    <property type="evidence" value="ECO:0007669"/>
    <property type="project" value="TreeGrafter"/>
</dbReference>
<evidence type="ECO:0000256" key="4">
    <source>
        <dbReference type="ARBA" id="ARBA00022692"/>
    </source>
</evidence>
<dbReference type="AlphaFoldDB" id="A0A0C2XBK8"/>
<evidence type="ECO:0000256" key="10">
    <source>
        <dbReference type="SAM" id="MobiDB-lite"/>
    </source>
</evidence>
<evidence type="ECO:0000256" key="11">
    <source>
        <dbReference type="SAM" id="Phobius"/>
    </source>
</evidence>
<evidence type="ECO:0000256" key="2">
    <source>
        <dbReference type="ARBA" id="ARBA00011085"/>
    </source>
</evidence>
<dbReference type="InterPro" id="IPR001546">
    <property type="entry name" value="GPCR_Pheromne_A_rcpt"/>
</dbReference>
<feature type="compositionally biased region" description="Polar residues" evidence="10">
    <location>
        <begin position="451"/>
        <end position="461"/>
    </location>
</feature>
<dbReference type="GO" id="GO:0004933">
    <property type="term" value="F:mating-type a-factor pheromone receptor activity"/>
    <property type="evidence" value="ECO:0007669"/>
    <property type="project" value="InterPro"/>
</dbReference>
<gene>
    <name evidence="12" type="ORF">M408DRAFT_330503</name>
</gene>
<dbReference type="OrthoDB" id="2874149at2759"/>
<feature type="transmembrane region" description="Helical" evidence="11">
    <location>
        <begin position="71"/>
        <end position="90"/>
    </location>
</feature>
<dbReference type="EMBL" id="KN824305">
    <property type="protein sequence ID" value="KIM26532.1"/>
    <property type="molecule type" value="Genomic_DNA"/>
</dbReference>
<keyword evidence="4 11" id="KW-0812">Transmembrane</keyword>
<keyword evidence="7 11" id="KW-0472">Membrane</keyword>
<evidence type="ECO:0000256" key="6">
    <source>
        <dbReference type="ARBA" id="ARBA00023040"/>
    </source>
</evidence>
<feature type="transmembrane region" description="Helical" evidence="11">
    <location>
        <begin position="32"/>
        <end position="51"/>
    </location>
</feature>
<dbReference type="PRINTS" id="PR00899">
    <property type="entry name" value="GPCRSTE3"/>
</dbReference>
<dbReference type="CDD" id="cd14966">
    <property type="entry name" value="7tmD_STE3"/>
    <property type="match status" value="1"/>
</dbReference>
<sequence length="541" mass="60370">MRELPFTVACGFAILCLLLPAAWHIRSRNSGTLLYLAWSLTGNIIYFVNSIVWAENIRNPAPIWCDISSKLIVGLGVGLPCASLCIQRRLYTVSRVRSVSENPATRRRALIIDLLIGLGIPILVMVLHYIVQGHRYDILEDVGCWPTVYSSVVAVPLVYMWPLIVSLISIPFCVLSYISFYRRRADFQRYLATNETGLNVDRYLRLMALASVELVVVLPLNIFSLVSNMTNGTLYPYTSWDDVHYNFGRVVYMTNFALTSNRKFYTEFTVARWVIPLSGFLFFLFFGLSIEARKDYNRAANLFLGRLGLSLPPPRQSSSARSVFDRILHRKSASSAKDPFANDNTLTDLPKYTPRGRRDTLASLDTKDDTMSTHTAIGRLPPIRIPDAVYSPIYRTSHATRPSLSHSETSDSDAFCHTGTSSTAFLLHGSPTTPTLSPWEAKPLPPIPGSRPTSVATTMQPGQAEVVRDESHEVLDPSAETSDLEGGLHPTDGGESIYYTPAGQRLSLMSTEYQPSIPDIPGAWYTNAKKKGTRNRPNPFF</sequence>
<feature type="transmembrane region" description="Helical" evidence="11">
    <location>
        <begin position="6"/>
        <end position="25"/>
    </location>
</feature>
<dbReference type="PANTHER" id="PTHR28097">
    <property type="entry name" value="PHEROMONE A FACTOR RECEPTOR"/>
    <property type="match status" value="1"/>
</dbReference>
<dbReference type="Proteomes" id="UP000054097">
    <property type="component" value="Unassembled WGS sequence"/>
</dbReference>
<keyword evidence="6" id="KW-0297">G-protein coupled receptor</keyword>
<evidence type="ECO:0000256" key="8">
    <source>
        <dbReference type="ARBA" id="ARBA00023170"/>
    </source>
</evidence>
<dbReference type="InterPro" id="IPR001499">
    <property type="entry name" value="GPCR_STE3"/>
</dbReference>
<accession>A0A0C2XBK8</accession>
<comment type="subcellular location">
    <subcellularLocation>
        <location evidence="1">Membrane</location>
        <topology evidence="1">Multi-pass membrane protein</topology>
    </subcellularLocation>
</comment>
<feature type="region of interest" description="Disordered" evidence="10">
    <location>
        <begin position="335"/>
        <end position="362"/>
    </location>
</feature>
<proteinExistence type="inferred from homology"/>
<evidence type="ECO:0000313" key="13">
    <source>
        <dbReference type="Proteomes" id="UP000054097"/>
    </source>
</evidence>
<reference evidence="13" key="2">
    <citation type="submission" date="2015-01" db="EMBL/GenBank/DDBJ databases">
        <title>Evolutionary Origins and Diversification of the Mycorrhizal Mutualists.</title>
        <authorList>
            <consortium name="DOE Joint Genome Institute"/>
            <consortium name="Mycorrhizal Genomics Consortium"/>
            <person name="Kohler A."/>
            <person name="Kuo A."/>
            <person name="Nagy L.G."/>
            <person name="Floudas D."/>
            <person name="Copeland A."/>
            <person name="Barry K.W."/>
            <person name="Cichocki N."/>
            <person name="Veneault-Fourrey C."/>
            <person name="LaButti K."/>
            <person name="Lindquist E.A."/>
            <person name="Lipzen A."/>
            <person name="Lundell T."/>
            <person name="Morin E."/>
            <person name="Murat C."/>
            <person name="Riley R."/>
            <person name="Ohm R."/>
            <person name="Sun H."/>
            <person name="Tunlid A."/>
            <person name="Henrissat B."/>
            <person name="Grigoriev I.V."/>
            <person name="Hibbett D.S."/>
            <person name="Martin F."/>
        </authorList>
    </citation>
    <scope>NUCLEOTIDE SEQUENCE [LARGE SCALE GENOMIC DNA]</scope>
    <source>
        <strain evidence="13">MAFF 305830</strain>
    </source>
</reference>
<evidence type="ECO:0000256" key="1">
    <source>
        <dbReference type="ARBA" id="ARBA00004141"/>
    </source>
</evidence>
<keyword evidence="9" id="KW-0807">Transducer</keyword>
<feature type="region of interest" description="Disordered" evidence="10">
    <location>
        <begin position="450"/>
        <end position="496"/>
    </location>
</feature>
<feature type="transmembrane region" description="Helical" evidence="11">
    <location>
        <begin position="159"/>
        <end position="182"/>
    </location>
</feature>
<dbReference type="Pfam" id="PF02076">
    <property type="entry name" value="STE3"/>
    <property type="match status" value="1"/>
</dbReference>
<keyword evidence="8" id="KW-0675">Receptor</keyword>
<dbReference type="GO" id="GO:0005886">
    <property type="term" value="C:plasma membrane"/>
    <property type="evidence" value="ECO:0007669"/>
    <property type="project" value="TreeGrafter"/>
</dbReference>
<evidence type="ECO:0000313" key="12">
    <source>
        <dbReference type="EMBL" id="KIM26532.1"/>
    </source>
</evidence>
<comment type="similarity">
    <text evidence="2">Belongs to the G-protein coupled receptor 4 family.</text>
</comment>
<keyword evidence="5 11" id="KW-1133">Transmembrane helix</keyword>
<evidence type="ECO:0000256" key="3">
    <source>
        <dbReference type="ARBA" id="ARBA00022507"/>
    </source>
</evidence>
<evidence type="ECO:0000256" key="7">
    <source>
        <dbReference type="ARBA" id="ARBA00023136"/>
    </source>
</evidence>
<evidence type="ECO:0000256" key="9">
    <source>
        <dbReference type="ARBA" id="ARBA00023224"/>
    </source>
</evidence>